<dbReference type="RefSeq" id="WP_143565736.1">
    <property type="nucleotide sequence ID" value="NZ_NWTC01000031.1"/>
</dbReference>
<proteinExistence type="predicted"/>
<dbReference type="GO" id="GO:0006508">
    <property type="term" value="P:proteolysis"/>
    <property type="evidence" value="ECO:0007669"/>
    <property type="project" value="UniProtKB-KW"/>
</dbReference>
<feature type="domain" description="PDZ" evidence="1">
    <location>
        <begin position="1"/>
        <end position="79"/>
    </location>
</feature>
<dbReference type="InterPro" id="IPR036034">
    <property type="entry name" value="PDZ_sf"/>
</dbReference>
<evidence type="ECO:0000313" key="3">
    <source>
        <dbReference type="Proteomes" id="UP000220353"/>
    </source>
</evidence>
<protein>
    <submittedName>
        <fullName evidence="2">Serine endoprotease DegQ</fullName>
    </submittedName>
</protein>
<dbReference type="PROSITE" id="PS50106">
    <property type="entry name" value="PDZ"/>
    <property type="match status" value="1"/>
</dbReference>
<gene>
    <name evidence="2" type="ORF">CO661_28785</name>
</gene>
<dbReference type="Gene3D" id="2.30.42.10">
    <property type="match status" value="1"/>
</dbReference>
<sequence>TIAKPGSMSSRLEGAEFQDAAGNVVVSSIEEGSAAARSGLRAGDVIVAVNRQPIATVAQLAAALKDAGGAIARDLFRGGSKLFLVIG</sequence>
<evidence type="ECO:0000313" key="2">
    <source>
        <dbReference type="EMBL" id="PDT44570.1"/>
    </source>
</evidence>
<dbReference type="Proteomes" id="UP000220353">
    <property type="component" value="Unassembled WGS sequence"/>
</dbReference>
<reference evidence="2 3" key="1">
    <citation type="submission" date="2017-09" db="EMBL/GenBank/DDBJ databases">
        <title>Comparative genomics of rhizobia isolated from Phaseolus vulgaris in China.</title>
        <authorList>
            <person name="Tong W."/>
        </authorList>
    </citation>
    <scope>NUCLEOTIDE SEQUENCE [LARGE SCALE GENOMIC DNA]</scope>
    <source>
        <strain evidence="2 3">PCH1</strain>
    </source>
</reference>
<dbReference type="AlphaFoldDB" id="A0A2A6LQK1"/>
<dbReference type="SMART" id="SM00228">
    <property type="entry name" value="PDZ"/>
    <property type="match status" value="1"/>
</dbReference>
<name>A0A2A6LQK1_RHIFR</name>
<accession>A0A2A6LQK1</accession>
<dbReference type="Pfam" id="PF17820">
    <property type="entry name" value="PDZ_6"/>
    <property type="match status" value="1"/>
</dbReference>
<dbReference type="InterPro" id="IPR001478">
    <property type="entry name" value="PDZ"/>
</dbReference>
<dbReference type="EMBL" id="NWTC01000031">
    <property type="protein sequence ID" value="PDT44570.1"/>
    <property type="molecule type" value="Genomic_DNA"/>
</dbReference>
<dbReference type="InterPro" id="IPR041489">
    <property type="entry name" value="PDZ_6"/>
</dbReference>
<comment type="caution">
    <text evidence="2">The sequence shown here is derived from an EMBL/GenBank/DDBJ whole genome shotgun (WGS) entry which is preliminary data.</text>
</comment>
<dbReference type="SUPFAM" id="SSF50156">
    <property type="entry name" value="PDZ domain-like"/>
    <property type="match status" value="1"/>
</dbReference>
<evidence type="ECO:0000259" key="1">
    <source>
        <dbReference type="PROSITE" id="PS50106"/>
    </source>
</evidence>
<dbReference type="GO" id="GO:0008233">
    <property type="term" value="F:peptidase activity"/>
    <property type="evidence" value="ECO:0007669"/>
    <property type="project" value="UniProtKB-KW"/>
</dbReference>
<keyword evidence="2" id="KW-0645">Protease</keyword>
<organism evidence="2 3">
    <name type="scientific">Rhizobium fredii</name>
    <name type="common">Sinorhizobium fredii</name>
    <dbReference type="NCBI Taxonomy" id="380"/>
    <lineage>
        <taxon>Bacteria</taxon>
        <taxon>Pseudomonadati</taxon>
        <taxon>Pseudomonadota</taxon>
        <taxon>Alphaproteobacteria</taxon>
        <taxon>Hyphomicrobiales</taxon>
        <taxon>Rhizobiaceae</taxon>
        <taxon>Sinorhizobium/Ensifer group</taxon>
        <taxon>Sinorhizobium</taxon>
    </lineage>
</organism>
<feature type="non-terminal residue" evidence="2">
    <location>
        <position position="1"/>
    </location>
</feature>
<keyword evidence="2" id="KW-0378">Hydrolase</keyword>